<feature type="region of interest" description="Disordered" evidence="1">
    <location>
        <begin position="715"/>
        <end position="780"/>
    </location>
</feature>
<feature type="compositionally biased region" description="Low complexity" evidence="1">
    <location>
        <begin position="686"/>
        <end position="700"/>
    </location>
</feature>
<dbReference type="KEGG" id="maj:MAA_07430"/>
<feature type="compositionally biased region" description="Pro residues" evidence="1">
    <location>
        <begin position="421"/>
        <end position="435"/>
    </location>
</feature>
<feature type="compositionally biased region" description="Basic and acidic residues" evidence="1">
    <location>
        <begin position="406"/>
        <end position="418"/>
    </location>
</feature>
<feature type="compositionally biased region" description="Pro residues" evidence="1">
    <location>
        <begin position="666"/>
        <end position="685"/>
    </location>
</feature>
<proteinExistence type="predicted"/>
<feature type="compositionally biased region" description="Polar residues" evidence="1">
    <location>
        <begin position="367"/>
        <end position="382"/>
    </location>
</feature>
<dbReference type="GeneID" id="19261716"/>
<feature type="compositionally biased region" description="Pro residues" evidence="1">
    <location>
        <begin position="315"/>
        <end position="327"/>
    </location>
</feature>
<feature type="compositionally biased region" description="Basic and acidic residues" evidence="1">
    <location>
        <begin position="185"/>
        <end position="199"/>
    </location>
</feature>
<evidence type="ECO:0000256" key="1">
    <source>
        <dbReference type="SAM" id="MobiDB-lite"/>
    </source>
</evidence>
<feature type="compositionally biased region" description="Pro residues" evidence="1">
    <location>
        <begin position="609"/>
        <end position="622"/>
    </location>
</feature>
<sequence length="780" mass="81436">MDECGKNPGLRRRGNEGPGPSLTLAGGTSAAEMQPRANTNTSDGASLVCCACSTAYSVLGRWIPMRLPNARLRLGYTTTFSNRPARPEDAPRAEGADRHAEELDLTRFAAPSVEADVAATARQKNHPKTKDGVDLPEMARRRARESYPPPLCVAELDTAPVQGSVTSPGGGLAFEMPAESAPARVVRDEPGRRPARATEVDGNAQANPWPFYLDQEVGTAGGGAPREEDAKEGEVEQANPWPYHGPASGDDAPSATVYPRVRQQQGLRKTESLHGSGNGSDEAALQESLKHPGQTASPYPAPLRVSRPSSMATASPPPGIKPYCPPPGRDDVSAVGLGGPSSGAPPKPPIQGPHSPGVPYRPYRPPSISSASGATTAQSPSVMGTAPHHFYTPFSSDAEPMSPPKQRPDAVPDTEDKAPGQSPPIKPCSPPPPPPPKDDSPAASTHSLAQDAAPTPATATSQPQSPPPVAMAHAQAPLAQPSPSVTPVSPHHTASPGMPPSPASSYDIQQSTYVPSPSLSPLPHQPRPQVAHARTDSWHTGYTPVSPPPAYPCPGPEGPDSWPTTPQGQQQQQQQQHPAYSPPPPSYSYPGQGGRPDAQPTPQSQQHPPYSPPPPSPYPPQPIYAAYTGQQNPPLPGGKPPPPLPPRRPNVSYGGFGGGPSNAANFPPPPKTHYNPVPPPYPPRPLGSGTSSTSLFSASSARKWFDKTSQVLESKLESVLQGPQGPPYRPAYAPGPPPQAYSHGPQTRGVPPGGYGYGPGPWGPGGPAPRPPPPGWRGPP</sequence>
<organism evidence="2 3">
    <name type="scientific">Metarhizium robertsii (strain ARSEF 23 / ATCC MYA-3075)</name>
    <name type="common">Metarhizium anisopliae (strain ARSEF 23)</name>
    <dbReference type="NCBI Taxonomy" id="655844"/>
    <lineage>
        <taxon>Eukaryota</taxon>
        <taxon>Fungi</taxon>
        <taxon>Dikarya</taxon>
        <taxon>Ascomycota</taxon>
        <taxon>Pezizomycotina</taxon>
        <taxon>Sordariomycetes</taxon>
        <taxon>Hypocreomycetidae</taxon>
        <taxon>Hypocreales</taxon>
        <taxon>Clavicipitaceae</taxon>
        <taxon>Metarhizium</taxon>
    </lineage>
</organism>
<name>E9F581_METRA</name>
<dbReference type="RefSeq" id="XP_007823619.2">
    <property type="nucleotide sequence ID" value="XM_007825428.2"/>
</dbReference>
<dbReference type="EMBL" id="ADNJ02000003">
    <property type="protein sequence ID" value="EFY97134.2"/>
    <property type="molecule type" value="Genomic_DNA"/>
</dbReference>
<feature type="region of interest" description="Disordered" evidence="1">
    <location>
        <begin position="178"/>
        <end position="700"/>
    </location>
</feature>
<accession>E9F581</accession>
<feature type="compositionally biased region" description="Pro residues" evidence="1">
    <location>
        <begin position="724"/>
        <end position="739"/>
    </location>
</feature>
<feature type="compositionally biased region" description="Basic and acidic residues" evidence="1">
    <location>
        <begin position="225"/>
        <end position="234"/>
    </location>
</feature>
<protein>
    <submittedName>
        <fullName evidence="2">Uncharacterized protein</fullName>
    </submittedName>
</protein>
<feature type="compositionally biased region" description="Pro residues" evidence="1">
    <location>
        <begin position="633"/>
        <end position="648"/>
    </location>
</feature>
<feature type="compositionally biased region" description="Pro residues" evidence="1">
    <location>
        <begin position="761"/>
        <end position="780"/>
    </location>
</feature>
<reference evidence="2 3" key="1">
    <citation type="journal article" date="2011" name="PLoS Genet.">
        <title>Genome sequencing and comparative transcriptomics of the model entomopathogenic fungi Metarhizium anisopliae and M. acridum.</title>
        <authorList>
            <person name="Gao Q."/>
            <person name="Jin K."/>
            <person name="Ying S.H."/>
            <person name="Zhang Y."/>
            <person name="Xiao G."/>
            <person name="Shang Y."/>
            <person name="Duan Z."/>
            <person name="Hu X."/>
            <person name="Xie X.Q."/>
            <person name="Zhou G."/>
            <person name="Peng G."/>
            <person name="Luo Z."/>
            <person name="Huang W."/>
            <person name="Wang B."/>
            <person name="Fang W."/>
            <person name="Wang S."/>
            <person name="Zhong Y."/>
            <person name="Ma L.J."/>
            <person name="St Leger R.J."/>
            <person name="Zhao G.P."/>
            <person name="Pei Y."/>
            <person name="Feng M.G."/>
            <person name="Xia Y."/>
            <person name="Wang C."/>
        </authorList>
    </citation>
    <scope>NUCLEOTIDE SEQUENCE [LARGE SCALE GENOMIC DNA]</scope>
    <source>
        <strain evidence="3">ARSEF 23 / ATCC MYA-3075</strain>
    </source>
</reference>
<dbReference type="HOGENOM" id="CLU_028689_0_0_1"/>
<evidence type="ECO:0000313" key="3">
    <source>
        <dbReference type="Proteomes" id="UP000002498"/>
    </source>
</evidence>
<feature type="compositionally biased region" description="Low complexity" evidence="1">
    <location>
        <begin position="566"/>
        <end position="579"/>
    </location>
</feature>
<feature type="compositionally biased region" description="Basic and acidic residues" evidence="1">
    <location>
        <begin position="85"/>
        <end position="99"/>
    </location>
</feature>
<comment type="caution">
    <text evidence="2">The sequence shown here is derived from an EMBL/GenBank/DDBJ whole genome shotgun (WGS) entry which is preliminary data.</text>
</comment>
<gene>
    <name evidence="2" type="ORF">MAA_07430</name>
</gene>
<keyword evidence="3" id="KW-1185">Reference proteome</keyword>
<dbReference type="AlphaFoldDB" id="E9F581"/>
<dbReference type="OrthoDB" id="4900435at2759"/>
<feature type="compositionally biased region" description="Gly residues" evidence="1">
    <location>
        <begin position="751"/>
        <end position="760"/>
    </location>
</feature>
<reference evidence="2 3" key="2">
    <citation type="journal article" date="2014" name="Proc. Natl. Acad. Sci. U.S.A.">
        <title>Trajectory and genomic determinants of fungal-pathogen speciation and host adaptation.</title>
        <authorList>
            <person name="Hu X."/>
            <person name="Xiao G."/>
            <person name="Zheng P."/>
            <person name="Shang Y."/>
            <person name="Su Y."/>
            <person name="Zhang X."/>
            <person name="Liu X."/>
            <person name="Zhan S."/>
            <person name="St Leger R.J."/>
            <person name="Wang C."/>
        </authorList>
    </citation>
    <scope>GENOME REANNOTATION</scope>
    <source>
        <strain evidence="3">ARSEF 23 / ATCC MYA-3075</strain>
    </source>
</reference>
<feature type="compositionally biased region" description="Pro residues" evidence="1">
    <location>
        <begin position="545"/>
        <end position="557"/>
    </location>
</feature>
<evidence type="ECO:0000313" key="2">
    <source>
        <dbReference type="EMBL" id="EFY97134.2"/>
    </source>
</evidence>
<feature type="compositionally biased region" description="Low complexity" evidence="1">
    <location>
        <begin position="441"/>
        <end position="463"/>
    </location>
</feature>
<dbReference type="Proteomes" id="UP000002498">
    <property type="component" value="Unassembled WGS sequence"/>
</dbReference>
<feature type="region of interest" description="Disordered" evidence="1">
    <location>
        <begin position="80"/>
        <end position="99"/>
    </location>
</feature>
<feature type="compositionally biased region" description="Low complexity" evidence="1">
    <location>
        <begin position="481"/>
        <end position="496"/>
    </location>
</feature>
<feature type="region of interest" description="Disordered" evidence="1">
    <location>
        <begin position="1"/>
        <end position="41"/>
    </location>
</feature>